<dbReference type="Proteomes" id="UP000317894">
    <property type="component" value="Unassembled WGS sequence"/>
</dbReference>
<keyword evidence="2" id="KW-1185">Reference proteome</keyword>
<evidence type="ECO:0000313" key="1">
    <source>
        <dbReference type="EMBL" id="TRW14294.1"/>
    </source>
</evidence>
<evidence type="ECO:0000313" key="2">
    <source>
        <dbReference type="Proteomes" id="UP000317894"/>
    </source>
</evidence>
<reference evidence="1 2" key="1">
    <citation type="submission" date="2019-07" db="EMBL/GenBank/DDBJ databases">
        <title>Novel species isolated from glacier.</title>
        <authorList>
            <person name="Liu Q."/>
            <person name="Xin Y.-H."/>
        </authorList>
    </citation>
    <scope>NUCLEOTIDE SEQUENCE [LARGE SCALE GENOMIC DNA]</scope>
    <source>
        <strain evidence="1 2">LB1R16</strain>
    </source>
</reference>
<comment type="caution">
    <text evidence="1">The sequence shown here is derived from an EMBL/GenBank/DDBJ whole genome shotgun (WGS) entry which is preliminary data.</text>
</comment>
<sequence length="162" mass="17685">MTALQDRLAAMRERARQRAFVADRADYVRSVPVLATLEANGDAYDSFDYRRIRGPLNEWAHDPARWPIVVEACRDLPAGPAERDAAIVAEVARVFGDVPELTVILRRESLVLEVPVPVFASRLAVLIASAGASEIGVTAPPFDRIIEVHPPTIAIGTLPPAR</sequence>
<dbReference type="AlphaFoldDB" id="A0A552U7V1"/>
<name>A0A552U7V1_9SPHN</name>
<dbReference type="RefSeq" id="WP_144237499.1">
    <property type="nucleotide sequence ID" value="NZ_VJWA01000002.1"/>
</dbReference>
<gene>
    <name evidence="1" type="ORF">FMM06_11295</name>
</gene>
<accession>A0A552U7V1</accession>
<protein>
    <submittedName>
        <fullName evidence="1">Uncharacterized protein</fullName>
    </submittedName>
</protein>
<organism evidence="1 2">
    <name type="scientific">Glacieibacterium frigidum</name>
    <dbReference type="NCBI Taxonomy" id="2593303"/>
    <lineage>
        <taxon>Bacteria</taxon>
        <taxon>Pseudomonadati</taxon>
        <taxon>Pseudomonadota</taxon>
        <taxon>Alphaproteobacteria</taxon>
        <taxon>Sphingomonadales</taxon>
        <taxon>Sphingosinicellaceae</taxon>
        <taxon>Glacieibacterium</taxon>
    </lineage>
</organism>
<dbReference type="OrthoDB" id="9868380at2"/>
<dbReference type="EMBL" id="VJWA01000002">
    <property type="protein sequence ID" value="TRW14294.1"/>
    <property type="molecule type" value="Genomic_DNA"/>
</dbReference>
<proteinExistence type="predicted"/>